<feature type="domain" description="Sulfatase N-terminal" evidence="5">
    <location>
        <begin position="32"/>
        <end position="344"/>
    </location>
</feature>
<dbReference type="PANTHER" id="PTHR42693">
    <property type="entry name" value="ARYLSULFATASE FAMILY MEMBER"/>
    <property type="match status" value="1"/>
</dbReference>
<dbReference type="GO" id="GO:0004065">
    <property type="term" value="F:arylsulfatase activity"/>
    <property type="evidence" value="ECO:0007669"/>
    <property type="project" value="TreeGrafter"/>
</dbReference>
<dbReference type="OrthoDB" id="9789742at2"/>
<keyword evidence="4" id="KW-0106">Calcium</keyword>
<keyword evidence="2" id="KW-0479">Metal-binding</keyword>
<dbReference type="InterPro" id="IPR024607">
    <property type="entry name" value="Sulfatase_CS"/>
</dbReference>
<dbReference type="Gene3D" id="3.40.720.10">
    <property type="entry name" value="Alkaline Phosphatase, subunit A"/>
    <property type="match status" value="1"/>
</dbReference>
<dbReference type="PROSITE" id="PS51257">
    <property type="entry name" value="PROKAR_LIPOPROTEIN"/>
    <property type="match status" value="1"/>
</dbReference>
<dbReference type="InterPro" id="IPR050738">
    <property type="entry name" value="Sulfatase"/>
</dbReference>
<dbReference type="GO" id="GO:0046872">
    <property type="term" value="F:metal ion binding"/>
    <property type="evidence" value="ECO:0007669"/>
    <property type="project" value="UniProtKB-KW"/>
</dbReference>
<name>A0A0D7W7K6_9FLAO</name>
<dbReference type="RefSeq" id="WP_044633231.1">
    <property type="nucleotide sequence ID" value="NZ_JTDW01000008.1"/>
</dbReference>
<dbReference type="PATRIC" id="fig|1435349.4.peg.3443"/>
<protein>
    <submittedName>
        <fullName evidence="6">Sulfatase</fullName>
    </submittedName>
</protein>
<evidence type="ECO:0000256" key="4">
    <source>
        <dbReference type="ARBA" id="ARBA00022837"/>
    </source>
</evidence>
<dbReference type="Proteomes" id="UP000032578">
    <property type="component" value="Unassembled WGS sequence"/>
</dbReference>
<keyword evidence="7" id="KW-1185">Reference proteome</keyword>
<dbReference type="Gene3D" id="3.30.1120.10">
    <property type="match status" value="1"/>
</dbReference>
<proteinExistence type="inferred from homology"/>
<gene>
    <name evidence="6" type="ORF">PW52_12235</name>
</gene>
<dbReference type="CDD" id="cd16034">
    <property type="entry name" value="sulfatase_like"/>
    <property type="match status" value="1"/>
</dbReference>
<reference evidence="6 7" key="1">
    <citation type="submission" date="2014-11" db="EMBL/GenBank/DDBJ databases">
        <title>Tamlana sedimentorum sp. nov., isolated from shallow sand sediments of the Sea of Japan.</title>
        <authorList>
            <person name="Romanenko L.A."/>
        </authorList>
    </citation>
    <scope>NUCLEOTIDE SEQUENCE [LARGE SCALE GENOMIC DNA]</scope>
    <source>
        <strain evidence="6 7">JCM 19808</strain>
    </source>
</reference>
<evidence type="ECO:0000313" key="6">
    <source>
        <dbReference type="EMBL" id="KJD35101.1"/>
    </source>
</evidence>
<dbReference type="InterPro" id="IPR000917">
    <property type="entry name" value="Sulfatase_N"/>
</dbReference>
<organism evidence="6 7">
    <name type="scientific">Neotamlana sedimentorum</name>
    <dbReference type="NCBI Taxonomy" id="1435349"/>
    <lineage>
        <taxon>Bacteria</taxon>
        <taxon>Pseudomonadati</taxon>
        <taxon>Bacteroidota</taxon>
        <taxon>Flavobacteriia</taxon>
        <taxon>Flavobacteriales</taxon>
        <taxon>Flavobacteriaceae</taxon>
        <taxon>Neotamlana</taxon>
    </lineage>
</organism>
<dbReference type="STRING" id="1435349.PW52_12235"/>
<dbReference type="PROSITE" id="PS00149">
    <property type="entry name" value="SULFATASE_2"/>
    <property type="match status" value="1"/>
</dbReference>
<evidence type="ECO:0000256" key="1">
    <source>
        <dbReference type="ARBA" id="ARBA00008779"/>
    </source>
</evidence>
<comment type="similarity">
    <text evidence="1">Belongs to the sulfatase family.</text>
</comment>
<evidence type="ECO:0000313" key="7">
    <source>
        <dbReference type="Proteomes" id="UP000032578"/>
    </source>
</evidence>
<accession>A0A0D7W7K6</accession>
<sequence>MKNITYLLFLCLFIISCNKKIEKVNQNEIKKPNIIYVFADQWRAQSLGYAGNLDVKTPNLDKLASEGVYFTNAVSTSPVCTPYRAMMLTGQYVLKTGVFLNDVRLGPDNNSFGKILKEEGYNTAYIGKWHLDGNERSAYIPKERRQGFDYWKTLNCSHSYNNSNYWGNDDKLKQWKGYDAKAQTKDAVAYIEEQAKSEKPFSLVLSWGPPHAPYQTAPKEFQDLYKNVDIQLRPNVPEKLVERTKKILKGYYAHCSALDSYIKELQDAVKRNNIEDNTIFVFTSDHGDMINSHGEMKKQKIYEESAKVPFIVKYPALLGKEGKKSDFLLNTLDILPTMLGMSGIKIPKNLDGENITDIILGKKQDDRKASLVACIQPFGQWKRKIGGKEFRGIITKTHTYARDLDGEWLLFDNVKDPYQLNNLIENPDYKVVSKELEILLEEELNRLDDEFLPGKAYIEKWGHTVDSTGTVPFKW</sequence>
<dbReference type="EMBL" id="JTDW01000008">
    <property type="protein sequence ID" value="KJD35101.1"/>
    <property type="molecule type" value="Genomic_DNA"/>
</dbReference>
<dbReference type="Pfam" id="PF00884">
    <property type="entry name" value="Sulfatase"/>
    <property type="match status" value="1"/>
</dbReference>
<evidence type="ECO:0000259" key="5">
    <source>
        <dbReference type="Pfam" id="PF00884"/>
    </source>
</evidence>
<dbReference type="PANTHER" id="PTHR42693:SF53">
    <property type="entry name" value="ENDO-4-O-SULFATASE"/>
    <property type="match status" value="1"/>
</dbReference>
<evidence type="ECO:0000256" key="2">
    <source>
        <dbReference type="ARBA" id="ARBA00022723"/>
    </source>
</evidence>
<evidence type="ECO:0000256" key="3">
    <source>
        <dbReference type="ARBA" id="ARBA00022801"/>
    </source>
</evidence>
<comment type="caution">
    <text evidence="6">The sequence shown here is derived from an EMBL/GenBank/DDBJ whole genome shotgun (WGS) entry which is preliminary data.</text>
</comment>
<dbReference type="AlphaFoldDB" id="A0A0D7W7K6"/>
<keyword evidence="3" id="KW-0378">Hydrolase</keyword>
<dbReference type="SUPFAM" id="SSF53649">
    <property type="entry name" value="Alkaline phosphatase-like"/>
    <property type="match status" value="1"/>
</dbReference>
<dbReference type="InterPro" id="IPR017850">
    <property type="entry name" value="Alkaline_phosphatase_core_sf"/>
</dbReference>